<dbReference type="PANTHER" id="PTHR48030:SF3">
    <property type="entry name" value="SPLICING FACTOR 3B SUBUNIT 4"/>
    <property type="match status" value="1"/>
</dbReference>
<reference evidence="9" key="1">
    <citation type="journal article" date="2012" name="PLoS Genet.">
        <title>The genomes of the fungal plant pathogens Cladosporium fulvum and Dothistroma septosporum reveal adaptation to different hosts and lifestyles but also signatures of common ancestry.</title>
        <authorList>
            <person name="de Wit P.J.G.M."/>
            <person name="van der Burgt A."/>
            <person name="Oekmen B."/>
            <person name="Stergiopoulos I."/>
            <person name="Abd-Elsalam K.A."/>
            <person name="Aerts A.L."/>
            <person name="Bahkali A.H."/>
            <person name="Beenen H.G."/>
            <person name="Chettri P."/>
            <person name="Cox M.P."/>
            <person name="Datema E."/>
            <person name="de Vries R.P."/>
            <person name="Dhillon B."/>
            <person name="Ganley A.R."/>
            <person name="Griffiths S.A."/>
            <person name="Guo Y."/>
            <person name="Hamelin R.C."/>
            <person name="Henrissat B."/>
            <person name="Kabir M.S."/>
            <person name="Jashni M.K."/>
            <person name="Kema G."/>
            <person name="Klaubauf S."/>
            <person name="Lapidus A."/>
            <person name="Levasseur A."/>
            <person name="Lindquist E."/>
            <person name="Mehrabi R."/>
            <person name="Ohm R.A."/>
            <person name="Owen T.J."/>
            <person name="Salamov A."/>
            <person name="Schwelm A."/>
            <person name="Schijlen E."/>
            <person name="Sun H."/>
            <person name="van den Burg H.A."/>
            <person name="van Ham R.C.H.J."/>
            <person name="Zhang S."/>
            <person name="Goodwin S.B."/>
            <person name="Grigoriev I.V."/>
            <person name="Collemare J."/>
            <person name="Bradshaw R.E."/>
        </authorList>
    </citation>
    <scope>NUCLEOTIDE SEQUENCE [LARGE SCALE GENOMIC DNA]</scope>
    <source>
        <strain evidence="9">NZE10 / CBS 128990</strain>
    </source>
</reference>
<dbReference type="InterPro" id="IPR034158">
    <property type="entry name" value="SF3B4_RRM1"/>
</dbReference>
<dbReference type="PROSITE" id="PS50102">
    <property type="entry name" value="RRM"/>
    <property type="match status" value="2"/>
</dbReference>
<feature type="domain" description="RRM" evidence="7">
    <location>
        <begin position="13"/>
        <end position="91"/>
    </location>
</feature>
<dbReference type="FunFam" id="3.30.70.330:FF:000121">
    <property type="entry name" value="Splicing factor 3b subunit 4"/>
    <property type="match status" value="1"/>
</dbReference>
<feature type="compositionally biased region" description="Polar residues" evidence="6">
    <location>
        <begin position="307"/>
        <end position="318"/>
    </location>
</feature>
<keyword evidence="3 5" id="KW-0694">RNA-binding</keyword>
<keyword evidence="9" id="KW-1185">Reference proteome</keyword>
<dbReference type="eggNOG" id="KOG0131">
    <property type="taxonomic scope" value="Eukaryota"/>
</dbReference>
<proteinExistence type="predicted"/>
<name>M2Y424_DOTSN</name>
<keyword evidence="2" id="KW-0677">Repeat</keyword>
<dbReference type="GO" id="GO:0048026">
    <property type="term" value="P:positive regulation of mRNA splicing, via spliceosome"/>
    <property type="evidence" value="ECO:0007669"/>
    <property type="project" value="TreeGrafter"/>
</dbReference>
<dbReference type="GO" id="GO:0005686">
    <property type="term" value="C:U2 snRNP"/>
    <property type="evidence" value="ECO:0007669"/>
    <property type="project" value="UniProtKB-ARBA"/>
</dbReference>
<evidence type="ECO:0000256" key="1">
    <source>
        <dbReference type="ARBA" id="ARBA00004123"/>
    </source>
</evidence>
<evidence type="ECO:0000256" key="4">
    <source>
        <dbReference type="ARBA" id="ARBA00023242"/>
    </source>
</evidence>
<dbReference type="SMART" id="SM00360">
    <property type="entry name" value="RRM"/>
    <property type="match status" value="2"/>
</dbReference>
<feature type="domain" description="RRM" evidence="7">
    <location>
        <begin position="109"/>
        <end position="187"/>
    </location>
</feature>
<dbReference type="OMA" id="AMVYEIM"/>
<evidence type="ECO:0000256" key="5">
    <source>
        <dbReference type="PROSITE-ProRule" id="PRU00176"/>
    </source>
</evidence>
<dbReference type="OrthoDB" id="10259687at2759"/>
<dbReference type="Pfam" id="PF00076">
    <property type="entry name" value="RRM_1"/>
    <property type="match status" value="2"/>
</dbReference>
<evidence type="ECO:0000259" key="7">
    <source>
        <dbReference type="PROSITE" id="PS50102"/>
    </source>
</evidence>
<gene>
    <name evidence="8" type="ORF">DOTSEDRAFT_25030</name>
</gene>
<dbReference type="HOGENOM" id="CLU_012062_21_1_1"/>
<evidence type="ECO:0000256" key="2">
    <source>
        <dbReference type="ARBA" id="ARBA00022737"/>
    </source>
</evidence>
<organism evidence="8 9">
    <name type="scientific">Dothistroma septosporum (strain NZE10 / CBS 128990)</name>
    <name type="common">Red band needle blight fungus</name>
    <name type="synonym">Mycosphaerella pini</name>
    <dbReference type="NCBI Taxonomy" id="675120"/>
    <lineage>
        <taxon>Eukaryota</taxon>
        <taxon>Fungi</taxon>
        <taxon>Dikarya</taxon>
        <taxon>Ascomycota</taxon>
        <taxon>Pezizomycotina</taxon>
        <taxon>Dothideomycetes</taxon>
        <taxon>Dothideomycetidae</taxon>
        <taxon>Mycosphaerellales</taxon>
        <taxon>Mycosphaerellaceae</taxon>
        <taxon>Dothistroma</taxon>
    </lineage>
</organism>
<evidence type="ECO:0000313" key="9">
    <source>
        <dbReference type="Proteomes" id="UP000016933"/>
    </source>
</evidence>
<dbReference type="InterPro" id="IPR012677">
    <property type="entry name" value="Nucleotide-bd_a/b_plait_sf"/>
</dbReference>
<dbReference type="SUPFAM" id="SSF54928">
    <property type="entry name" value="RNA-binding domain, RBD"/>
    <property type="match status" value="1"/>
</dbReference>
<dbReference type="InterPro" id="IPR000504">
    <property type="entry name" value="RRM_dom"/>
</dbReference>
<evidence type="ECO:0000313" key="8">
    <source>
        <dbReference type="EMBL" id="EME43044.1"/>
    </source>
</evidence>
<dbReference type="AlphaFoldDB" id="M2Y424"/>
<feature type="region of interest" description="Disordered" evidence="6">
    <location>
        <begin position="292"/>
        <end position="388"/>
    </location>
</feature>
<dbReference type="FunFam" id="3.30.70.330:FF:000895">
    <property type="entry name" value="Hsh49p"/>
    <property type="match status" value="1"/>
</dbReference>
<dbReference type="EMBL" id="KB446540">
    <property type="protein sequence ID" value="EME43044.1"/>
    <property type="molecule type" value="Genomic_DNA"/>
</dbReference>
<dbReference type="GO" id="GO:0000398">
    <property type="term" value="P:mRNA splicing, via spliceosome"/>
    <property type="evidence" value="ECO:0007669"/>
    <property type="project" value="UniProtKB-ARBA"/>
</dbReference>
<protein>
    <recommendedName>
        <fullName evidence="7">RRM domain-containing protein</fullName>
    </recommendedName>
</protein>
<reference evidence="8 9" key="2">
    <citation type="journal article" date="2012" name="PLoS Pathog.">
        <title>Diverse lifestyles and strategies of plant pathogenesis encoded in the genomes of eighteen Dothideomycetes fungi.</title>
        <authorList>
            <person name="Ohm R.A."/>
            <person name="Feau N."/>
            <person name="Henrissat B."/>
            <person name="Schoch C.L."/>
            <person name="Horwitz B.A."/>
            <person name="Barry K.W."/>
            <person name="Condon B.J."/>
            <person name="Copeland A.C."/>
            <person name="Dhillon B."/>
            <person name="Glaser F."/>
            <person name="Hesse C.N."/>
            <person name="Kosti I."/>
            <person name="LaButti K."/>
            <person name="Lindquist E.A."/>
            <person name="Lucas S."/>
            <person name="Salamov A.A."/>
            <person name="Bradshaw R.E."/>
            <person name="Ciuffetti L."/>
            <person name="Hamelin R.C."/>
            <person name="Kema G.H.J."/>
            <person name="Lawrence C."/>
            <person name="Scott J.A."/>
            <person name="Spatafora J.W."/>
            <person name="Turgeon B.G."/>
            <person name="de Wit P.J.G.M."/>
            <person name="Zhong S."/>
            <person name="Goodwin S.B."/>
            <person name="Grigoriev I.V."/>
        </authorList>
    </citation>
    <scope>NUCLEOTIDE SEQUENCE [LARGE SCALE GENOMIC DNA]</scope>
    <source>
        <strain evidence="9">NZE10 / CBS 128990</strain>
    </source>
</reference>
<keyword evidence="4" id="KW-0539">Nucleus</keyword>
<evidence type="ECO:0000256" key="6">
    <source>
        <dbReference type="SAM" id="MobiDB-lite"/>
    </source>
</evidence>
<feature type="compositionally biased region" description="Low complexity" evidence="6">
    <location>
        <begin position="340"/>
        <end position="349"/>
    </location>
</feature>
<dbReference type="Gene3D" id="3.30.70.330">
    <property type="match status" value="2"/>
</dbReference>
<evidence type="ECO:0000256" key="3">
    <source>
        <dbReference type="ARBA" id="ARBA00022884"/>
    </source>
</evidence>
<feature type="compositionally biased region" description="Pro residues" evidence="6">
    <location>
        <begin position="375"/>
        <end position="388"/>
    </location>
</feature>
<dbReference type="GO" id="GO:0005730">
    <property type="term" value="C:nucleolus"/>
    <property type="evidence" value="ECO:0007669"/>
    <property type="project" value="TreeGrafter"/>
</dbReference>
<dbReference type="Proteomes" id="UP000016933">
    <property type="component" value="Unassembled WGS sequence"/>
</dbReference>
<dbReference type="InterPro" id="IPR035979">
    <property type="entry name" value="RBD_domain_sf"/>
</dbReference>
<feature type="compositionally biased region" description="Pro residues" evidence="6">
    <location>
        <begin position="351"/>
        <end position="368"/>
    </location>
</feature>
<dbReference type="InterPro" id="IPR052084">
    <property type="entry name" value="SF3B4_spliceosome_assoc"/>
</dbReference>
<dbReference type="PANTHER" id="PTHR48030">
    <property type="entry name" value="SPLICING FACTOR 3B SUBUNIT 4"/>
    <property type="match status" value="1"/>
</dbReference>
<dbReference type="CDD" id="cd12334">
    <property type="entry name" value="RRM1_SF3B4"/>
    <property type="match status" value="1"/>
</dbReference>
<dbReference type="GO" id="GO:0071011">
    <property type="term" value="C:precatalytic spliceosome"/>
    <property type="evidence" value="ECO:0007669"/>
    <property type="project" value="TreeGrafter"/>
</dbReference>
<sequence length="388" mass="40796">MSGARHWEQDKDSTLYVGNLDERCTDALVWELMLQAGPVINVHLPKDRVTQSHQGYGFVEFGSEDDADYACKIMNQIRLWGKPIRVNKASADKRNGENGGLGGGAGVGAELFIGNLDSLADEKVLYETFSRFGPLVAAPKVARDESNLSKGYGFVSYATFESSDQAIEHMHGQYLMNKEITVQYAYKKDGKGERHGDAAERALAAQARKHGVEVAIPALPAALVMPNNTPSAPAAMNGYAVGGPVGGLLPPNGMPPRPMSTPQAPPSYGGYGHQAYGAPPAPTGFGNLPQPTMTGTIQNGAGLPGRQQYNQSPLQAPPSTAGLPARPPPGNGGYGGPQGAPGMQAGFQGIHPPPMGFPPANLPPPPAGFPLQQFRPPPAPPAGFPPRQ</sequence>
<dbReference type="STRING" id="675120.M2Y424"/>
<dbReference type="GO" id="GO:0003723">
    <property type="term" value="F:RNA binding"/>
    <property type="evidence" value="ECO:0007669"/>
    <property type="project" value="UniProtKB-UniRule"/>
</dbReference>
<accession>M2Y424</accession>
<comment type="subcellular location">
    <subcellularLocation>
        <location evidence="1">Nucleus</location>
    </subcellularLocation>
</comment>